<organism evidence="2 3">
    <name type="scientific">Xanthomonas boreopolis</name>
    <dbReference type="NCBI Taxonomy" id="86183"/>
    <lineage>
        <taxon>Bacteria</taxon>
        <taxon>Pseudomonadati</taxon>
        <taxon>Pseudomonadota</taxon>
        <taxon>Gammaproteobacteria</taxon>
        <taxon>Lysobacterales</taxon>
        <taxon>Lysobacteraceae</taxon>
        <taxon>Xanthomonas</taxon>
    </lineage>
</organism>
<reference evidence="2" key="2">
    <citation type="submission" date="2020-09" db="EMBL/GenBank/DDBJ databases">
        <authorList>
            <person name="Sun Q."/>
            <person name="Ohkuma M."/>
        </authorList>
    </citation>
    <scope>NUCLEOTIDE SEQUENCE</scope>
    <source>
        <strain evidence="2">JCM 13306</strain>
    </source>
</reference>
<comment type="caution">
    <text evidence="2">The sequence shown here is derived from an EMBL/GenBank/DDBJ whole genome shotgun (WGS) entry which is preliminary data.</text>
</comment>
<keyword evidence="1" id="KW-0732">Signal</keyword>
<dbReference type="EMBL" id="BNBA01000019">
    <property type="protein sequence ID" value="GHH55900.1"/>
    <property type="molecule type" value="Genomic_DNA"/>
</dbReference>
<evidence type="ECO:0000313" key="3">
    <source>
        <dbReference type="Proteomes" id="UP000623958"/>
    </source>
</evidence>
<name>A0A919F8X3_9XANT</name>
<proteinExistence type="predicted"/>
<protein>
    <recommendedName>
        <fullName evidence="4">Secreted protein</fullName>
    </recommendedName>
</protein>
<dbReference type="Proteomes" id="UP000623958">
    <property type="component" value="Unassembled WGS sequence"/>
</dbReference>
<accession>A0A919F8X3</accession>
<evidence type="ECO:0008006" key="4">
    <source>
        <dbReference type="Google" id="ProtNLM"/>
    </source>
</evidence>
<feature type="signal peptide" evidence="1">
    <location>
        <begin position="1"/>
        <end position="23"/>
    </location>
</feature>
<gene>
    <name evidence="2" type="ORF">GCM10009090_24870</name>
</gene>
<sequence length="192" mass="21543">MSFRMLPVVSALALASAPGASWAQQATAGTTPAPVAIYAPDTGDAWIDRQLGDIDAYARRYPDSFLDEVARYANVRRGYVEALLEQQRWPPGDIYFACAWAFATNLSCRETVRAWSRDHRDGWKGVVGRLPIAPDNLHYRAVRHAIVASYDRWDRPIRLDAVLLRQLGDHAQRLERARQAAQAAEAADKQRL</sequence>
<feature type="chain" id="PRO_5038127055" description="Secreted protein" evidence="1">
    <location>
        <begin position="24"/>
        <end position="192"/>
    </location>
</feature>
<keyword evidence="3" id="KW-1185">Reference proteome</keyword>
<dbReference type="AlphaFoldDB" id="A0A919F8X3"/>
<reference evidence="2" key="1">
    <citation type="journal article" date="2014" name="Int. J. Syst. Evol. Microbiol.">
        <title>Complete genome sequence of Corynebacterium casei LMG S-19264T (=DSM 44701T), isolated from a smear-ripened cheese.</title>
        <authorList>
            <consortium name="US DOE Joint Genome Institute (JGI-PGF)"/>
            <person name="Walter F."/>
            <person name="Albersmeier A."/>
            <person name="Kalinowski J."/>
            <person name="Ruckert C."/>
        </authorList>
    </citation>
    <scope>NUCLEOTIDE SEQUENCE</scope>
    <source>
        <strain evidence="2">JCM 13306</strain>
    </source>
</reference>
<evidence type="ECO:0000313" key="2">
    <source>
        <dbReference type="EMBL" id="GHH55900.1"/>
    </source>
</evidence>
<evidence type="ECO:0000256" key="1">
    <source>
        <dbReference type="SAM" id="SignalP"/>
    </source>
</evidence>